<feature type="domain" description="LiaF transmembrane" evidence="3">
    <location>
        <begin position="8"/>
        <end position="102"/>
    </location>
</feature>
<evidence type="ECO:0000259" key="2">
    <source>
        <dbReference type="Pfam" id="PF09922"/>
    </source>
</evidence>
<protein>
    <submittedName>
        <fullName evidence="4">Uncharacterized protein</fullName>
    </submittedName>
</protein>
<comment type="caution">
    <text evidence="4">The sequence shown here is derived from an EMBL/GenBank/DDBJ whole genome shotgun (WGS) entry which is preliminary data.</text>
</comment>
<dbReference type="InterPro" id="IPR054331">
    <property type="entry name" value="LiaF_TM"/>
</dbReference>
<evidence type="ECO:0000313" key="4">
    <source>
        <dbReference type="EMBL" id="MST75819.1"/>
    </source>
</evidence>
<gene>
    <name evidence="4" type="ORF">FYJ75_12590</name>
</gene>
<feature type="transmembrane region" description="Helical" evidence="1">
    <location>
        <begin position="7"/>
        <end position="26"/>
    </location>
</feature>
<evidence type="ECO:0000313" key="5">
    <source>
        <dbReference type="Proteomes" id="UP000474024"/>
    </source>
</evidence>
<dbReference type="Pfam" id="PF22570">
    <property type="entry name" value="LiaF-TM"/>
    <property type="match status" value="1"/>
</dbReference>
<organism evidence="4 5">
    <name type="scientific">Roseburia porci</name>
    <dbReference type="NCBI Taxonomy" id="2605790"/>
    <lineage>
        <taxon>Bacteria</taxon>
        <taxon>Bacillati</taxon>
        <taxon>Bacillota</taxon>
        <taxon>Clostridia</taxon>
        <taxon>Lachnospirales</taxon>
        <taxon>Lachnospiraceae</taxon>
        <taxon>Roseburia</taxon>
    </lineage>
</organism>
<dbReference type="RefSeq" id="WP_154430789.1">
    <property type="nucleotide sequence ID" value="NZ_VUNI01000027.1"/>
</dbReference>
<keyword evidence="5" id="KW-1185">Reference proteome</keyword>
<keyword evidence="1" id="KW-1133">Transmembrane helix</keyword>
<dbReference type="Pfam" id="PF09922">
    <property type="entry name" value="LiaF-like_C"/>
    <property type="match status" value="1"/>
</dbReference>
<dbReference type="EMBL" id="VUNI01000027">
    <property type="protein sequence ID" value="MST75819.1"/>
    <property type="molecule type" value="Genomic_DNA"/>
</dbReference>
<proteinExistence type="predicted"/>
<feature type="domain" description="Cell wall-active antibiotics response LiaF-like C-terminal" evidence="2">
    <location>
        <begin position="142"/>
        <end position="215"/>
    </location>
</feature>
<keyword evidence="1" id="KW-0812">Transmembrane</keyword>
<keyword evidence="1" id="KW-0472">Membrane</keyword>
<accession>A0A6L5YV46</accession>
<dbReference type="InterPro" id="IPR024425">
    <property type="entry name" value="LiaF-like_C"/>
</dbReference>
<sequence length="231" mass="25924">MSKKNVGWGLVLIVLAVYLIVSRMGLLPALPFFKVIFTAFFGYGVIHGILKRSFFETIMSLAILGCMYDDLLHIEAITPWILLFSALLISCGLDMIFRNWRHRVHVEGSFRSCRTDNYADSDFIKCENSFGSTNKYVNTDHLTGAAIENNFGALNVYFDNAVIANGEAEISVENNFGETNLYIPKTWRVDCKQNAAFGDVHFYGQANADMAAPLLRIKAETNFGAINVYFN</sequence>
<dbReference type="Proteomes" id="UP000474024">
    <property type="component" value="Unassembled WGS sequence"/>
</dbReference>
<feature type="transmembrane region" description="Helical" evidence="1">
    <location>
        <begin position="80"/>
        <end position="97"/>
    </location>
</feature>
<name>A0A6L5YV46_9FIRM</name>
<feature type="transmembrane region" description="Helical" evidence="1">
    <location>
        <begin position="32"/>
        <end position="50"/>
    </location>
</feature>
<evidence type="ECO:0000259" key="3">
    <source>
        <dbReference type="Pfam" id="PF22570"/>
    </source>
</evidence>
<evidence type="ECO:0000256" key="1">
    <source>
        <dbReference type="SAM" id="Phobius"/>
    </source>
</evidence>
<dbReference type="AlphaFoldDB" id="A0A6L5YV46"/>
<reference evidence="4 5" key="1">
    <citation type="submission" date="2019-08" db="EMBL/GenBank/DDBJ databases">
        <title>In-depth cultivation of the pig gut microbiome towards novel bacterial diversity and tailored functional studies.</title>
        <authorList>
            <person name="Wylensek D."/>
            <person name="Hitch T.C.A."/>
            <person name="Clavel T."/>
        </authorList>
    </citation>
    <scope>NUCLEOTIDE SEQUENCE [LARGE SCALE GENOMIC DNA]</scope>
    <source>
        <strain evidence="4 5">MUC/MUC-530-WT-4D</strain>
    </source>
</reference>